<dbReference type="AlphaFoldDB" id="A0A663FEM6"/>
<reference evidence="14" key="1">
    <citation type="submission" date="2025-08" db="UniProtKB">
        <authorList>
            <consortium name="Ensembl"/>
        </authorList>
    </citation>
    <scope>IDENTIFICATION</scope>
</reference>
<dbReference type="Ensembl" id="ENSACCT00020024289.1">
    <property type="protein sequence ID" value="ENSACCP00020023261.1"/>
    <property type="gene ID" value="ENSACCG00020015984.1"/>
</dbReference>
<evidence type="ECO:0000256" key="6">
    <source>
        <dbReference type="ARBA" id="ARBA00022692"/>
    </source>
</evidence>
<evidence type="ECO:0000256" key="12">
    <source>
        <dbReference type="ARBA" id="ARBA00023180"/>
    </source>
</evidence>
<keyword evidence="9" id="KW-0472">Membrane</keyword>
<dbReference type="Proteomes" id="UP000472275">
    <property type="component" value="Chromosome Z"/>
</dbReference>
<accession>A0A663FEM6</accession>
<evidence type="ECO:0000256" key="11">
    <source>
        <dbReference type="ARBA" id="ARBA00023157"/>
    </source>
</evidence>
<keyword evidence="4" id="KW-1032">Host cell membrane</keyword>
<keyword evidence="5" id="KW-0945">Host-virus interaction</keyword>
<dbReference type="InterPro" id="IPR018154">
    <property type="entry name" value="TLV/ENV_coat_polyprotein"/>
</dbReference>
<dbReference type="Gene3D" id="1.10.287.210">
    <property type="match status" value="1"/>
</dbReference>
<proteinExistence type="predicted"/>
<evidence type="ECO:0000256" key="10">
    <source>
        <dbReference type="ARBA" id="ARBA00023139"/>
    </source>
</evidence>
<keyword evidence="7" id="KW-1043">Host membrane</keyword>
<evidence type="ECO:0000313" key="15">
    <source>
        <dbReference type="Proteomes" id="UP000472275"/>
    </source>
</evidence>
<keyword evidence="15" id="KW-1185">Reference proteome</keyword>
<keyword evidence="12" id="KW-0325">Glycoprotein</keyword>
<sequence length="105" mass="12403">LWGCSKGKLYSHLNIRQHTRLWLHVLSNWTNYAFRERNIQIQQVSKMALQNRLALDMLLLKEQGVRGMLNLTNGECCITTHNTTTTIEEAWKKMKELSEQTRKLF</sequence>
<protein>
    <submittedName>
        <fullName evidence="14">Uncharacterized protein</fullName>
    </submittedName>
</protein>
<evidence type="ECO:0000256" key="1">
    <source>
        <dbReference type="ARBA" id="ARBA00004402"/>
    </source>
</evidence>
<keyword evidence="6" id="KW-0812">Transmembrane</keyword>
<reference evidence="14" key="2">
    <citation type="submission" date="2025-09" db="UniProtKB">
        <authorList>
            <consortium name="Ensembl"/>
        </authorList>
    </citation>
    <scope>IDENTIFICATION</scope>
</reference>
<evidence type="ECO:0000256" key="7">
    <source>
        <dbReference type="ARBA" id="ARBA00022870"/>
    </source>
</evidence>
<dbReference type="PANTHER" id="PTHR10424">
    <property type="entry name" value="VIRAL ENVELOPE PROTEIN"/>
    <property type="match status" value="1"/>
</dbReference>
<keyword evidence="13" id="KW-0449">Lipoprotein</keyword>
<comment type="subcellular location">
    <subcellularLocation>
        <location evidence="1">Host cell membrane</location>
        <topology evidence="1">Single-pass type I membrane protein</topology>
    </subcellularLocation>
    <subcellularLocation>
        <location evidence="2">Host endomembrane system</location>
        <topology evidence="2">Peripheral membrane protein</topology>
    </subcellularLocation>
    <subcellularLocation>
        <location evidence="3">Virion membrane</location>
        <topology evidence="3">Single-pass type I membrane protein</topology>
    </subcellularLocation>
</comment>
<dbReference type="PANTHER" id="PTHR10424:SF81">
    <property type="entry name" value="ERVV2 PROTEIN"/>
    <property type="match status" value="1"/>
</dbReference>
<evidence type="ECO:0000256" key="8">
    <source>
        <dbReference type="ARBA" id="ARBA00022989"/>
    </source>
</evidence>
<keyword evidence="10" id="KW-0564">Palmitate</keyword>
<dbReference type="InParanoid" id="A0A663FEM6"/>
<evidence type="ECO:0000256" key="3">
    <source>
        <dbReference type="ARBA" id="ARBA00004563"/>
    </source>
</evidence>
<name>A0A663FEM6_AQUCH</name>
<organism evidence="14 15">
    <name type="scientific">Aquila chrysaetos chrysaetos</name>
    <dbReference type="NCBI Taxonomy" id="223781"/>
    <lineage>
        <taxon>Eukaryota</taxon>
        <taxon>Metazoa</taxon>
        <taxon>Chordata</taxon>
        <taxon>Craniata</taxon>
        <taxon>Vertebrata</taxon>
        <taxon>Euteleostomi</taxon>
        <taxon>Archelosauria</taxon>
        <taxon>Archosauria</taxon>
        <taxon>Dinosauria</taxon>
        <taxon>Saurischia</taxon>
        <taxon>Theropoda</taxon>
        <taxon>Coelurosauria</taxon>
        <taxon>Aves</taxon>
        <taxon>Neognathae</taxon>
        <taxon>Neoaves</taxon>
        <taxon>Telluraves</taxon>
        <taxon>Accipitrimorphae</taxon>
        <taxon>Accipitriformes</taxon>
        <taxon>Accipitridae</taxon>
        <taxon>Accipitrinae</taxon>
        <taxon>Aquila</taxon>
    </lineage>
</organism>
<evidence type="ECO:0000256" key="2">
    <source>
        <dbReference type="ARBA" id="ARBA00004531"/>
    </source>
</evidence>
<evidence type="ECO:0000256" key="13">
    <source>
        <dbReference type="ARBA" id="ARBA00023288"/>
    </source>
</evidence>
<dbReference type="GeneTree" id="ENSGT01140000284713"/>
<keyword evidence="8" id="KW-1133">Transmembrane helix</keyword>
<dbReference type="SUPFAM" id="SSF58069">
    <property type="entry name" value="Virus ectodomain"/>
    <property type="match status" value="1"/>
</dbReference>
<evidence type="ECO:0000256" key="9">
    <source>
        <dbReference type="ARBA" id="ARBA00023136"/>
    </source>
</evidence>
<evidence type="ECO:0000256" key="5">
    <source>
        <dbReference type="ARBA" id="ARBA00022581"/>
    </source>
</evidence>
<keyword evidence="11" id="KW-1015">Disulfide bond</keyword>
<evidence type="ECO:0000256" key="4">
    <source>
        <dbReference type="ARBA" id="ARBA00022511"/>
    </source>
</evidence>
<evidence type="ECO:0000313" key="14">
    <source>
        <dbReference type="Ensembl" id="ENSACCP00020023261.1"/>
    </source>
</evidence>